<protein>
    <submittedName>
        <fullName evidence="1">Uncharacterized protein</fullName>
    </submittedName>
</protein>
<gene>
    <name evidence="1" type="ORF">M5598_25555</name>
</gene>
<geneLocation type="plasmid" evidence="1 2">
    <name>pVP-16-VB00198-1</name>
</geneLocation>
<keyword evidence="1" id="KW-0614">Plasmid</keyword>
<sequence>MKKLFSAIKKLRIFNRKEKTPVFYLMPNPNQEIWFTEDDLREHMWRIGSGSLMVRKGKSRFNGQV</sequence>
<dbReference type="Proteomes" id="UP001163036">
    <property type="component" value="Plasmid pVP-16-VB00198-1"/>
</dbReference>
<organism evidence="1 2">
    <name type="scientific">Vibrio parahaemolyticus</name>
    <dbReference type="NCBI Taxonomy" id="670"/>
    <lineage>
        <taxon>Bacteria</taxon>
        <taxon>Pseudomonadati</taxon>
        <taxon>Pseudomonadota</taxon>
        <taxon>Gammaproteobacteria</taxon>
        <taxon>Vibrionales</taxon>
        <taxon>Vibrionaceae</taxon>
        <taxon>Vibrio</taxon>
    </lineage>
</organism>
<evidence type="ECO:0000313" key="1">
    <source>
        <dbReference type="EMBL" id="UYV30377.1"/>
    </source>
</evidence>
<name>A0AA46UR49_VIBPH</name>
<dbReference type="RefSeq" id="WP_053313305.1">
    <property type="nucleotide sequence ID" value="NZ_CP062152.1"/>
</dbReference>
<proteinExistence type="predicted"/>
<dbReference type="EMBL" id="CP097357">
    <property type="protein sequence ID" value="UYV30377.1"/>
    <property type="molecule type" value="Genomic_DNA"/>
</dbReference>
<evidence type="ECO:0000313" key="2">
    <source>
        <dbReference type="Proteomes" id="UP001163036"/>
    </source>
</evidence>
<dbReference type="AlphaFoldDB" id="A0AA46UR49"/>
<accession>A0AA46UR49</accession>
<reference evidence="1" key="1">
    <citation type="submission" date="2022-05" db="EMBL/GenBank/DDBJ databases">
        <title>Megaplasmid of Vibrio parahaemolyticus.</title>
        <authorList>
            <person name="Strauch E."/>
            <person name="Borowiak M."/>
        </authorList>
    </citation>
    <scope>NUCLEOTIDE SEQUENCE</scope>
    <source>
        <strain evidence="1">16-VB00198</strain>
        <plasmid evidence="1">pVP-16-VB00198-1</plasmid>
    </source>
</reference>